<feature type="transmembrane region" description="Helical" evidence="1">
    <location>
        <begin position="41"/>
        <end position="60"/>
    </location>
</feature>
<name>A0A927B4T4_9BACT</name>
<dbReference type="AlphaFoldDB" id="A0A927B4T4"/>
<organism evidence="2 3">
    <name type="scientific">Spirosoma validum</name>
    <dbReference type="NCBI Taxonomy" id="2771355"/>
    <lineage>
        <taxon>Bacteria</taxon>
        <taxon>Pseudomonadati</taxon>
        <taxon>Bacteroidota</taxon>
        <taxon>Cytophagia</taxon>
        <taxon>Cytophagales</taxon>
        <taxon>Cytophagaceae</taxon>
        <taxon>Spirosoma</taxon>
    </lineage>
</organism>
<gene>
    <name evidence="2" type="ORF">IC230_22270</name>
</gene>
<keyword evidence="1" id="KW-0472">Membrane</keyword>
<reference evidence="2" key="1">
    <citation type="submission" date="2020-09" db="EMBL/GenBank/DDBJ databases">
        <authorList>
            <person name="Kim M.K."/>
        </authorList>
    </citation>
    <scope>NUCLEOTIDE SEQUENCE</scope>
    <source>
        <strain evidence="2">BT704</strain>
    </source>
</reference>
<dbReference type="RefSeq" id="WP_191041273.1">
    <property type="nucleotide sequence ID" value="NZ_JACXAA010000009.1"/>
</dbReference>
<keyword evidence="1" id="KW-0812">Transmembrane</keyword>
<dbReference type="Proteomes" id="UP000653797">
    <property type="component" value="Unassembled WGS sequence"/>
</dbReference>
<proteinExistence type="predicted"/>
<evidence type="ECO:0000313" key="3">
    <source>
        <dbReference type="Proteomes" id="UP000653797"/>
    </source>
</evidence>
<accession>A0A927B4T4</accession>
<evidence type="ECO:0000313" key="2">
    <source>
        <dbReference type="EMBL" id="MBD2755646.1"/>
    </source>
</evidence>
<dbReference type="EMBL" id="JACXAA010000009">
    <property type="protein sequence ID" value="MBD2755646.1"/>
    <property type="molecule type" value="Genomic_DNA"/>
</dbReference>
<keyword evidence="3" id="KW-1185">Reference proteome</keyword>
<keyword evidence="1" id="KW-1133">Transmembrane helix</keyword>
<sequence length="67" mass="7677">MTNEKSLNFYSSSLPPIRVGLNPKRNKMTDSFDDEPPKPDWLVLLMSAFFLLTLLIAWLVDIPGLLR</sequence>
<evidence type="ECO:0000256" key="1">
    <source>
        <dbReference type="SAM" id="Phobius"/>
    </source>
</evidence>
<protein>
    <submittedName>
        <fullName evidence="2">Uncharacterized protein</fullName>
    </submittedName>
</protein>
<comment type="caution">
    <text evidence="2">The sequence shown here is derived from an EMBL/GenBank/DDBJ whole genome shotgun (WGS) entry which is preliminary data.</text>
</comment>